<reference evidence="2" key="1">
    <citation type="submission" date="2023-06" db="EMBL/GenBank/DDBJ databases">
        <authorList>
            <person name="Kurt Z."/>
        </authorList>
    </citation>
    <scope>NUCLEOTIDE SEQUENCE</scope>
</reference>
<dbReference type="AlphaFoldDB" id="A0AA86PYR7"/>
<organism evidence="2">
    <name type="scientific">Hexamita inflata</name>
    <dbReference type="NCBI Taxonomy" id="28002"/>
    <lineage>
        <taxon>Eukaryota</taxon>
        <taxon>Metamonada</taxon>
        <taxon>Diplomonadida</taxon>
        <taxon>Hexamitidae</taxon>
        <taxon>Hexamitinae</taxon>
        <taxon>Hexamita</taxon>
    </lineage>
</organism>
<dbReference type="EMBL" id="CAXDID020000349">
    <property type="protein sequence ID" value="CAL6080892.1"/>
    <property type="molecule type" value="Genomic_DNA"/>
</dbReference>
<comment type="caution">
    <text evidence="2">The sequence shown here is derived from an EMBL/GenBank/DDBJ whole genome shotgun (WGS) entry which is preliminary data.</text>
</comment>
<evidence type="ECO:0000313" key="3">
    <source>
        <dbReference type="EMBL" id="CAL6080892.1"/>
    </source>
</evidence>
<evidence type="ECO:0000313" key="4">
    <source>
        <dbReference type="EMBL" id="CAL6080902.1"/>
    </source>
</evidence>
<evidence type="ECO:0000313" key="2">
    <source>
        <dbReference type="EMBL" id="CAI9943427.1"/>
    </source>
</evidence>
<evidence type="ECO:0000313" key="5">
    <source>
        <dbReference type="Proteomes" id="UP001642409"/>
    </source>
</evidence>
<keyword evidence="5" id="KW-1185">Reference proteome</keyword>
<proteinExistence type="predicted"/>
<name>A0AA86PYR7_9EUKA</name>
<reference evidence="3 5" key="2">
    <citation type="submission" date="2024-07" db="EMBL/GenBank/DDBJ databases">
        <authorList>
            <person name="Akdeniz Z."/>
        </authorList>
    </citation>
    <scope>NUCLEOTIDE SEQUENCE [LARGE SCALE GENOMIC DNA]</scope>
</reference>
<protein>
    <submittedName>
        <fullName evidence="3">Hypothetical_protein</fullName>
    </submittedName>
</protein>
<dbReference type="EMBL" id="CAXDID020000349">
    <property type="protein sequence ID" value="CAL6080902.1"/>
    <property type="molecule type" value="Genomic_DNA"/>
</dbReference>
<dbReference type="EMBL" id="CATOUU010000715">
    <property type="protein sequence ID" value="CAI9943422.1"/>
    <property type="molecule type" value="Genomic_DNA"/>
</dbReference>
<dbReference type="EMBL" id="CATOUU010000715">
    <property type="protein sequence ID" value="CAI9943427.1"/>
    <property type="molecule type" value="Genomic_DNA"/>
</dbReference>
<sequence>MKRQEKTNDQYRHNLRQYQYKLLKYSAHSASCLRLQISARCFLRLQFRAVTYSNSVNVRKPKCFRVNNYYIKQSSARVIQLNRTTNVVLDRARENVLIIQQYVRKVSCVAIIQLILKHVTDYLESFLLEYF</sequence>
<evidence type="ECO:0000313" key="1">
    <source>
        <dbReference type="EMBL" id="CAI9943422.1"/>
    </source>
</evidence>
<accession>A0AA86PYR7</accession>
<dbReference type="Proteomes" id="UP001642409">
    <property type="component" value="Unassembled WGS sequence"/>
</dbReference>
<gene>
    <name evidence="1" type="ORF">HINF_LOCUS31067</name>
    <name evidence="2" type="ORF">HINF_LOCUS31072</name>
    <name evidence="3" type="ORF">HINF_LOCUS60082</name>
    <name evidence="4" type="ORF">HINF_LOCUS60087</name>
</gene>